<feature type="domain" description="Activator of Hsp90 ATPase homologue 1/2-like C-terminal" evidence="2">
    <location>
        <begin position="17"/>
        <end position="136"/>
    </location>
</feature>
<dbReference type="AlphaFoldDB" id="A0A6I6JHI0"/>
<keyword evidence="4" id="KW-1185">Reference proteome</keyword>
<evidence type="ECO:0000259" key="2">
    <source>
        <dbReference type="Pfam" id="PF08327"/>
    </source>
</evidence>
<dbReference type="EMBL" id="CP046401">
    <property type="protein sequence ID" value="QGY42246.1"/>
    <property type="molecule type" value="Genomic_DNA"/>
</dbReference>
<gene>
    <name evidence="3" type="ORF">GM418_00815</name>
</gene>
<proteinExistence type="inferred from homology"/>
<accession>A0A6I6JHI0</accession>
<dbReference type="Proteomes" id="UP000428260">
    <property type="component" value="Chromosome"/>
</dbReference>
<dbReference type="InterPro" id="IPR013538">
    <property type="entry name" value="ASHA1/2-like_C"/>
</dbReference>
<dbReference type="RefSeq" id="WP_158862225.1">
    <property type="nucleotide sequence ID" value="NZ_CP046401.1"/>
</dbReference>
<dbReference type="CDD" id="cd08901">
    <property type="entry name" value="SRPBCC_CalC_Aha1-like_8"/>
    <property type="match status" value="1"/>
</dbReference>
<protein>
    <recommendedName>
        <fullName evidence="2">Activator of Hsp90 ATPase homologue 1/2-like C-terminal domain-containing protein</fullName>
    </recommendedName>
</protein>
<comment type="similarity">
    <text evidence="1">Belongs to the AHA1 family.</text>
</comment>
<feature type="domain" description="Activator of Hsp90 ATPase homologue 1/2-like C-terminal" evidence="2">
    <location>
        <begin position="175"/>
        <end position="301"/>
    </location>
</feature>
<dbReference type="SUPFAM" id="SSF55961">
    <property type="entry name" value="Bet v1-like"/>
    <property type="match status" value="2"/>
</dbReference>
<dbReference type="Pfam" id="PF08327">
    <property type="entry name" value="AHSA1"/>
    <property type="match status" value="2"/>
</dbReference>
<dbReference type="KEGG" id="mcos:GM418_00815"/>
<reference evidence="3 4" key="1">
    <citation type="submission" date="2019-11" db="EMBL/GenBank/DDBJ databases">
        <authorList>
            <person name="Zheng R.K."/>
            <person name="Sun C.M."/>
        </authorList>
    </citation>
    <scope>NUCLEOTIDE SEQUENCE [LARGE SCALE GENOMIC DNA]</scope>
    <source>
        <strain evidence="3 4">WC007</strain>
    </source>
</reference>
<evidence type="ECO:0000313" key="3">
    <source>
        <dbReference type="EMBL" id="QGY42246.1"/>
    </source>
</evidence>
<sequence length="307" mass="35534">MDSNRLEIIARIQIQKPANEVFEGIVNPEKMSNYFISKSSGRMEEGETITWHFPEFEEGYPVEVKKVEQNKLITFFWDANNEKTEVNIELSEKPNNSTLVTVTEKGKENSPDGINWLKGNTEGWANFLACLKAYLEYGINLRKGAFDFLKEKVLPDEILKVSPDCEIFTTRVVNFSQEEVFKAWSEPNHLKKWWGPNGFTNTFHTFDFRPGGKWSFIMHGPDGTDYPNESVFVKIESPSMIVFNHVVLPYFQIVATFEKLSPAKTKVNFRMLFKSPEECNQVKKYAEGKNEENMDRLETELKNVVIE</sequence>
<organism evidence="3 4">
    <name type="scientific">Maribellus comscasis</name>
    <dbReference type="NCBI Taxonomy" id="2681766"/>
    <lineage>
        <taxon>Bacteria</taxon>
        <taxon>Pseudomonadati</taxon>
        <taxon>Bacteroidota</taxon>
        <taxon>Bacteroidia</taxon>
        <taxon>Marinilabiliales</taxon>
        <taxon>Prolixibacteraceae</taxon>
        <taxon>Maribellus</taxon>
    </lineage>
</organism>
<name>A0A6I6JHI0_9BACT</name>
<dbReference type="CDD" id="cd08894">
    <property type="entry name" value="SRPBCC_CalC_Aha1-like_1"/>
    <property type="match status" value="1"/>
</dbReference>
<evidence type="ECO:0000256" key="1">
    <source>
        <dbReference type="ARBA" id="ARBA00006817"/>
    </source>
</evidence>
<evidence type="ECO:0000313" key="4">
    <source>
        <dbReference type="Proteomes" id="UP000428260"/>
    </source>
</evidence>
<dbReference type="Gene3D" id="3.30.530.20">
    <property type="match status" value="2"/>
</dbReference>
<dbReference type="InterPro" id="IPR023393">
    <property type="entry name" value="START-like_dom_sf"/>
</dbReference>